<feature type="domain" description="Double zinc ribbon" evidence="2">
    <location>
        <begin position="10"/>
        <end position="70"/>
    </location>
</feature>
<gene>
    <name evidence="3" type="ORF">SAMN04488044_1755</name>
</gene>
<dbReference type="PANTHER" id="PTHR47505:SF1">
    <property type="entry name" value="DNA UTILIZATION PROTEIN YHGH"/>
    <property type="match status" value="1"/>
</dbReference>
<evidence type="ECO:0000259" key="2">
    <source>
        <dbReference type="Pfam" id="PF18912"/>
    </source>
</evidence>
<dbReference type="CDD" id="cd06223">
    <property type="entry name" value="PRTases_typeI"/>
    <property type="match status" value="1"/>
</dbReference>
<protein>
    <submittedName>
        <fullName evidence="3">Predicted amidophosphoribosyltransferases</fullName>
    </submittedName>
</protein>
<dbReference type="InterPro" id="IPR000836">
    <property type="entry name" value="PRTase_dom"/>
</dbReference>
<evidence type="ECO:0000313" key="4">
    <source>
        <dbReference type="Proteomes" id="UP000184211"/>
    </source>
</evidence>
<evidence type="ECO:0000313" key="3">
    <source>
        <dbReference type="EMBL" id="SHG98546.1"/>
    </source>
</evidence>
<dbReference type="Pfam" id="PF18912">
    <property type="entry name" value="DZR_2"/>
    <property type="match status" value="1"/>
</dbReference>
<organism evidence="3 4">
    <name type="scientific">Cognatishimia maritima</name>
    <dbReference type="NCBI Taxonomy" id="870908"/>
    <lineage>
        <taxon>Bacteria</taxon>
        <taxon>Pseudomonadati</taxon>
        <taxon>Pseudomonadota</taxon>
        <taxon>Alphaproteobacteria</taxon>
        <taxon>Rhodobacterales</taxon>
        <taxon>Paracoccaceae</taxon>
        <taxon>Cognatishimia</taxon>
    </lineage>
</organism>
<name>A0A1M5P9W2_9RHOB</name>
<dbReference type="PANTHER" id="PTHR47505">
    <property type="entry name" value="DNA UTILIZATION PROTEIN YHGH"/>
    <property type="match status" value="1"/>
</dbReference>
<dbReference type="Proteomes" id="UP000184211">
    <property type="component" value="Unassembled WGS sequence"/>
</dbReference>
<dbReference type="AlphaFoldDB" id="A0A1M5P9W2"/>
<dbReference type="STRING" id="870908.SAMN04488044_1755"/>
<dbReference type="InterPro" id="IPR044005">
    <property type="entry name" value="DZR_2"/>
</dbReference>
<proteinExistence type="inferred from homology"/>
<dbReference type="SUPFAM" id="SSF53271">
    <property type="entry name" value="PRTase-like"/>
    <property type="match status" value="1"/>
</dbReference>
<dbReference type="InterPro" id="IPR051910">
    <property type="entry name" value="ComF/GntX_DNA_util-trans"/>
</dbReference>
<dbReference type="RefSeq" id="WP_341349541.1">
    <property type="nucleotide sequence ID" value="NZ_FQWM01000002.1"/>
</dbReference>
<dbReference type="EMBL" id="FQWM01000002">
    <property type="protein sequence ID" value="SHG98546.1"/>
    <property type="molecule type" value="Genomic_DNA"/>
</dbReference>
<dbReference type="Gene3D" id="3.40.50.2020">
    <property type="match status" value="1"/>
</dbReference>
<dbReference type="GO" id="GO:0016757">
    <property type="term" value="F:glycosyltransferase activity"/>
    <property type="evidence" value="ECO:0007669"/>
    <property type="project" value="UniProtKB-KW"/>
</dbReference>
<accession>A0A1M5P9W2</accession>
<evidence type="ECO:0000256" key="1">
    <source>
        <dbReference type="ARBA" id="ARBA00008007"/>
    </source>
</evidence>
<comment type="similarity">
    <text evidence="1">Belongs to the ComF/GntX family.</text>
</comment>
<sequence length="244" mass="26725">MITQQQVQTALQVIFPPRCVGCGDLVGTDFHLCGTCWAATPFIGGVACDACGMPLPGHFSDTHVQCDDCLNTPRAWVQGRAVLLYEGHARQMVLRLKHGDRHEFARPAGHWMAEAAKPLITKDTILCPVPLHWSRLLRRRYNQTVLLADVIARQLGIQLIPDLLIRTRATRAMEGMTKPQRIANLRASMAPNPKFARQIKDANILLVDDVMTSGATFAAASEACLAAFASQVNVIALARVAKLP</sequence>
<reference evidence="4" key="1">
    <citation type="submission" date="2016-11" db="EMBL/GenBank/DDBJ databases">
        <authorList>
            <person name="Varghese N."/>
            <person name="Submissions S."/>
        </authorList>
    </citation>
    <scope>NUCLEOTIDE SEQUENCE [LARGE SCALE GENOMIC DNA]</scope>
    <source>
        <strain evidence="4">DSM 28223</strain>
    </source>
</reference>
<keyword evidence="4" id="KW-1185">Reference proteome</keyword>
<keyword evidence="3" id="KW-0328">Glycosyltransferase</keyword>
<keyword evidence="3" id="KW-0808">Transferase</keyword>
<dbReference type="InterPro" id="IPR029057">
    <property type="entry name" value="PRTase-like"/>
</dbReference>